<keyword evidence="1" id="KW-0812">Transmembrane</keyword>
<dbReference type="EMBL" id="LILD01000001">
    <property type="protein sequence ID" value="KOO38437.1"/>
    <property type="molecule type" value="Genomic_DNA"/>
</dbReference>
<protein>
    <recommendedName>
        <fullName evidence="3">CNNM transmembrane domain-containing protein</fullName>
    </recommendedName>
</protein>
<dbReference type="PATRIC" id="fig|136160.3.peg.1469"/>
<keyword evidence="1" id="KW-1133">Transmembrane helix</keyword>
<proteinExistence type="predicted"/>
<dbReference type="AlphaFoldDB" id="A0A0M0KIK1"/>
<keyword evidence="1" id="KW-0472">Membrane</keyword>
<dbReference type="OMA" id="NFCNDVI"/>
<dbReference type="GeneID" id="87598298"/>
<gene>
    <name evidence="2" type="ORF">AMD02_05865</name>
</gene>
<name>A0A0M0KIK1_ALKHA</name>
<accession>A0A4Y7WVZ3</accession>
<organism evidence="2">
    <name type="scientific">Halalkalibacterium halodurans</name>
    <name type="common">Bacillus halodurans</name>
    <dbReference type="NCBI Taxonomy" id="86665"/>
    <lineage>
        <taxon>Bacteria</taxon>
        <taxon>Bacillati</taxon>
        <taxon>Bacillota</taxon>
        <taxon>Bacilli</taxon>
        <taxon>Bacillales</taxon>
        <taxon>Bacillaceae</taxon>
        <taxon>Halalkalibacterium (ex Joshi et al. 2022)</taxon>
    </lineage>
</organism>
<accession>A0A0M0KIK1</accession>
<evidence type="ECO:0008006" key="3">
    <source>
        <dbReference type="Google" id="ProtNLM"/>
    </source>
</evidence>
<dbReference type="RefSeq" id="WP_010898928.1">
    <property type="nucleotide sequence ID" value="NZ_CP040441.1"/>
</dbReference>
<comment type="caution">
    <text evidence="2">The sequence shown here is derived from an EMBL/GenBank/DDBJ whole genome shotgun (WGS) entry which is preliminary data.</text>
</comment>
<feature type="transmembrane region" description="Helical" evidence="1">
    <location>
        <begin position="38"/>
        <end position="65"/>
    </location>
</feature>
<evidence type="ECO:0000256" key="1">
    <source>
        <dbReference type="SAM" id="Phobius"/>
    </source>
</evidence>
<evidence type="ECO:0000313" key="2">
    <source>
        <dbReference type="EMBL" id="KOO38437.1"/>
    </source>
</evidence>
<sequence length="200" mass="21231">MKSLGKSINWTLAIAVITLVLAAIFSIVSTFMLSGVSWAVGMGIVLLIVLVGILFDTIGVAATAADEKPFHAMASERLKGAKQAVAITRNADRFANFCNDVIGDISGIVSGTAATYVVIQLALQLGYGENSGQQFALSVLFTSVVAALTVGGKAIGKTLAIEHSTAIIYQVGKVFYFLEEKMNINFLPNGKKKKEKNSRK</sequence>
<feature type="transmembrane region" description="Helical" evidence="1">
    <location>
        <begin position="12"/>
        <end position="32"/>
    </location>
</feature>
<reference evidence="2" key="1">
    <citation type="submission" date="2015-08" db="EMBL/GenBank/DDBJ databases">
        <title>Complete DNA Sequence of Pseudomonas syringae pv. actinidiae, the Causal Agent of Kiwifruit Canker Disease.</title>
        <authorList>
            <person name="Rikkerink E.H.A."/>
            <person name="Fineran P.C."/>
        </authorList>
    </citation>
    <scope>NUCLEOTIDE SEQUENCE</scope>
    <source>
        <strain evidence="2">DSM 13666</strain>
    </source>
</reference>